<feature type="domain" description="VOC" evidence="1">
    <location>
        <begin position="5"/>
        <end position="125"/>
    </location>
</feature>
<dbReference type="SUPFAM" id="SSF54593">
    <property type="entry name" value="Glyoxalase/Bleomycin resistance protein/Dihydroxybiphenyl dioxygenase"/>
    <property type="match status" value="1"/>
</dbReference>
<dbReference type="EMBL" id="UINC01034645">
    <property type="protein sequence ID" value="SVB25808.1"/>
    <property type="molecule type" value="Genomic_DNA"/>
</dbReference>
<dbReference type="CDD" id="cd06587">
    <property type="entry name" value="VOC"/>
    <property type="match status" value="1"/>
</dbReference>
<dbReference type="Gene3D" id="3.10.180.10">
    <property type="entry name" value="2,3-Dihydroxybiphenyl 1,2-Dioxygenase, domain 1"/>
    <property type="match status" value="1"/>
</dbReference>
<dbReference type="InterPro" id="IPR004360">
    <property type="entry name" value="Glyas_Fos-R_dOase_dom"/>
</dbReference>
<evidence type="ECO:0000313" key="2">
    <source>
        <dbReference type="EMBL" id="SVB25808.1"/>
    </source>
</evidence>
<dbReference type="AlphaFoldDB" id="A0A382CHY4"/>
<accession>A0A382CHY4</accession>
<dbReference type="InterPro" id="IPR029068">
    <property type="entry name" value="Glyas_Bleomycin-R_OHBP_Dase"/>
</dbReference>
<sequence>MKVTKISAITLRISDMKKSVDFYSKIPNFKIVYGGSDSQFTSFLIDDASKSYLNLRINEVAAEATHWSRIIFYVDDVDELFDYMENDETISRLGNLESKPVNAAWGERFFHVLDPDDYKLSFATPISDE</sequence>
<reference evidence="2" key="1">
    <citation type="submission" date="2018-05" db="EMBL/GenBank/DDBJ databases">
        <authorList>
            <person name="Lanie J.A."/>
            <person name="Ng W.-L."/>
            <person name="Kazmierczak K.M."/>
            <person name="Andrzejewski T.M."/>
            <person name="Davidsen T.M."/>
            <person name="Wayne K.J."/>
            <person name="Tettelin H."/>
            <person name="Glass J.I."/>
            <person name="Rusch D."/>
            <person name="Podicherti R."/>
            <person name="Tsui H.-C.T."/>
            <person name="Winkler M.E."/>
        </authorList>
    </citation>
    <scope>NUCLEOTIDE SEQUENCE</scope>
</reference>
<protein>
    <recommendedName>
        <fullName evidence="1">VOC domain-containing protein</fullName>
    </recommendedName>
</protein>
<proteinExistence type="predicted"/>
<name>A0A382CHY4_9ZZZZ</name>
<evidence type="ECO:0000259" key="1">
    <source>
        <dbReference type="PROSITE" id="PS51819"/>
    </source>
</evidence>
<gene>
    <name evidence="2" type="ORF">METZ01_LOCUS178662</name>
</gene>
<dbReference type="InterPro" id="IPR037523">
    <property type="entry name" value="VOC_core"/>
</dbReference>
<dbReference type="PROSITE" id="PS51819">
    <property type="entry name" value="VOC"/>
    <property type="match status" value="1"/>
</dbReference>
<dbReference type="Pfam" id="PF00903">
    <property type="entry name" value="Glyoxalase"/>
    <property type="match status" value="1"/>
</dbReference>
<organism evidence="2">
    <name type="scientific">marine metagenome</name>
    <dbReference type="NCBI Taxonomy" id="408172"/>
    <lineage>
        <taxon>unclassified sequences</taxon>
        <taxon>metagenomes</taxon>
        <taxon>ecological metagenomes</taxon>
    </lineage>
</organism>